<dbReference type="AlphaFoldDB" id="A0A3S0J1L2"/>
<comment type="caution">
    <text evidence="3">The sequence shown here is derived from an EMBL/GenBank/DDBJ whole genome shotgun (WGS) entry which is preliminary data.</text>
</comment>
<feature type="chain" id="PRO_5018736054" evidence="2">
    <location>
        <begin position="23"/>
        <end position="191"/>
    </location>
</feature>
<reference evidence="3 4" key="1">
    <citation type="submission" date="2018-12" db="EMBL/GenBank/DDBJ databases">
        <title>Bacillus yapensis draft genome sequence.</title>
        <authorList>
            <person name="Yu L."/>
            <person name="Xu X."/>
            <person name="Tang X."/>
        </authorList>
    </citation>
    <scope>NUCLEOTIDE SEQUENCE [LARGE SCALE GENOMIC DNA]</scope>
    <source>
        <strain evidence="3 4">XXST-01</strain>
    </source>
</reference>
<feature type="signal peptide" evidence="2">
    <location>
        <begin position="1"/>
        <end position="22"/>
    </location>
</feature>
<keyword evidence="2" id="KW-0732">Signal</keyword>
<organism evidence="3 4">
    <name type="scientific">Bacillus yapensis</name>
    <dbReference type="NCBI Taxonomy" id="2492960"/>
    <lineage>
        <taxon>Bacteria</taxon>
        <taxon>Bacillati</taxon>
        <taxon>Bacillota</taxon>
        <taxon>Bacilli</taxon>
        <taxon>Bacillales</taxon>
        <taxon>Bacillaceae</taxon>
        <taxon>Bacillus</taxon>
    </lineage>
</organism>
<feature type="transmembrane region" description="Helical" evidence="1">
    <location>
        <begin position="164"/>
        <end position="183"/>
    </location>
</feature>
<dbReference type="Proteomes" id="UP000271374">
    <property type="component" value="Unassembled WGS sequence"/>
</dbReference>
<dbReference type="RefSeq" id="WP_126405254.1">
    <property type="nucleotide sequence ID" value="NZ_RXNT01000001.1"/>
</dbReference>
<dbReference type="OrthoDB" id="2968783at2"/>
<evidence type="ECO:0000313" key="4">
    <source>
        <dbReference type="Proteomes" id="UP000271374"/>
    </source>
</evidence>
<keyword evidence="1" id="KW-1133">Transmembrane helix</keyword>
<dbReference type="EMBL" id="RXNT01000001">
    <property type="protein sequence ID" value="RTR36047.1"/>
    <property type="molecule type" value="Genomic_DNA"/>
</dbReference>
<keyword evidence="1" id="KW-0472">Membrane</keyword>
<proteinExistence type="predicted"/>
<protein>
    <submittedName>
        <fullName evidence="3">Uncharacterized protein</fullName>
    </submittedName>
</protein>
<keyword evidence="1" id="KW-0812">Transmembrane</keyword>
<evidence type="ECO:0000256" key="1">
    <source>
        <dbReference type="SAM" id="Phobius"/>
    </source>
</evidence>
<accession>A0A3S0J1L2</accession>
<keyword evidence="4" id="KW-1185">Reference proteome</keyword>
<evidence type="ECO:0000256" key="2">
    <source>
        <dbReference type="SAM" id="SignalP"/>
    </source>
</evidence>
<gene>
    <name evidence="3" type="ORF">EKG37_00360</name>
</gene>
<evidence type="ECO:0000313" key="3">
    <source>
        <dbReference type="EMBL" id="RTR36047.1"/>
    </source>
</evidence>
<name>A0A3S0J1L2_9BACI</name>
<sequence>MKLYQILLLLVCLFVLPFWVLAAPDPAEVQERKQEAPLHISGKIIEDSLVEEFKEDHTQTRKMVIEIEEIFQQTVKPPMSVHDQIEVQYHYVPDWIDYTGKSVHVKNGDIVELWLEKEGQINIPIIGGYGVEILKNSGPRVEHIPEPFTHKITSFWHQAWSSTFSPFTVFIVLVLILGMLLLYGNSKMKKH</sequence>